<dbReference type="AlphaFoldDB" id="A0A174R9Z2"/>
<dbReference type="Pfam" id="PF08713">
    <property type="entry name" value="DNA_alkylation"/>
    <property type="match status" value="1"/>
</dbReference>
<dbReference type="InterPro" id="IPR016024">
    <property type="entry name" value="ARM-type_fold"/>
</dbReference>
<dbReference type="InterPro" id="IPR014825">
    <property type="entry name" value="DNA_alkylation"/>
</dbReference>
<dbReference type="EMBL" id="CZAB01000053">
    <property type="protein sequence ID" value="CUP80826.1"/>
    <property type="molecule type" value="Genomic_DNA"/>
</dbReference>
<proteinExistence type="predicted"/>
<accession>A0A174R9Z2</accession>
<dbReference type="Proteomes" id="UP000095512">
    <property type="component" value="Unassembled WGS sequence"/>
</dbReference>
<evidence type="ECO:0000313" key="2">
    <source>
        <dbReference type="EMBL" id="SQB15830.1"/>
    </source>
</evidence>
<gene>
    <name evidence="1" type="ORF">ERS852480_04140</name>
    <name evidence="2" type="ORF">NCTC11224_04917</name>
</gene>
<protein>
    <submittedName>
        <fullName evidence="1">DNA alkylation repair enzyme</fullName>
    </submittedName>
</protein>
<dbReference type="PANTHER" id="PTHR41291">
    <property type="entry name" value="DNA ALKYLATION REPAIR PROTEIN"/>
    <property type="match status" value="1"/>
</dbReference>
<evidence type="ECO:0000313" key="4">
    <source>
        <dbReference type="Proteomes" id="UP000251853"/>
    </source>
</evidence>
<dbReference type="PANTHER" id="PTHR41291:SF1">
    <property type="entry name" value="DNA ALKYLATION REPAIR PROTEIN"/>
    <property type="match status" value="1"/>
</dbReference>
<reference evidence="2 4" key="2">
    <citation type="submission" date="2018-06" db="EMBL/GenBank/DDBJ databases">
        <authorList>
            <consortium name="Pathogen Informatics"/>
            <person name="Doyle S."/>
        </authorList>
    </citation>
    <scope>NUCLEOTIDE SEQUENCE [LARGE SCALE GENOMIC DNA]</scope>
    <source>
        <strain evidence="2 4">NCTC11224</strain>
    </source>
</reference>
<keyword evidence="4" id="KW-1185">Reference proteome</keyword>
<dbReference type="CDD" id="cd06561">
    <property type="entry name" value="AlkD_like"/>
    <property type="match status" value="1"/>
</dbReference>
<name>A0A174R9Z2_9FIRM</name>
<organism evidence="1 3">
    <name type="scientific">Enterocloster clostridioformis</name>
    <dbReference type="NCBI Taxonomy" id="1531"/>
    <lineage>
        <taxon>Bacteria</taxon>
        <taxon>Bacillati</taxon>
        <taxon>Bacillota</taxon>
        <taxon>Clostridia</taxon>
        <taxon>Lachnospirales</taxon>
        <taxon>Lachnospiraceae</taxon>
        <taxon>Enterocloster</taxon>
    </lineage>
</organism>
<dbReference type="Proteomes" id="UP000251853">
    <property type="component" value="Unassembled WGS sequence"/>
</dbReference>
<evidence type="ECO:0000313" key="3">
    <source>
        <dbReference type="Proteomes" id="UP000095512"/>
    </source>
</evidence>
<sequence length="241" mass="27283">MDCQEMINELRAQASEKYRENMIRMGIPAENSIGVATSVVRGLAKKAGKSQELASELWNTKYHEARMLAVLLMNPKVTTDAEAERLLLDVVSWDLCDHLCKNLFLKMKNRDIFIAEWIQEPQLYKKRAAFVLIAASVIHDRKLTDETVDGYLELVTQYADDGREHVKKAVSTALREIGKKSFHYNEKALLLAHEWMEGESRTLRWIGKDAAKELETMVKAEGRGRLISANTRMGKESGGSG</sequence>
<evidence type="ECO:0000313" key="1">
    <source>
        <dbReference type="EMBL" id="CUP80826.1"/>
    </source>
</evidence>
<dbReference type="RefSeq" id="WP_057572634.1">
    <property type="nucleotide sequence ID" value="NZ_CATYWZ010000048.1"/>
</dbReference>
<dbReference type="SUPFAM" id="SSF48371">
    <property type="entry name" value="ARM repeat"/>
    <property type="match status" value="1"/>
</dbReference>
<reference evidence="1 3" key="1">
    <citation type="submission" date="2015-09" db="EMBL/GenBank/DDBJ databases">
        <authorList>
            <consortium name="Pathogen Informatics"/>
        </authorList>
    </citation>
    <scope>NUCLEOTIDE SEQUENCE [LARGE SCALE GENOMIC DNA]</scope>
    <source>
        <strain evidence="1 3">2789STDY5834865</strain>
    </source>
</reference>
<dbReference type="EMBL" id="UAVW01000018">
    <property type="protein sequence ID" value="SQB15830.1"/>
    <property type="molecule type" value="Genomic_DNA"/>
</dbReference>
<dbReference type="Gene3D" id="1.25.10.90">
    <property type="match status" value="1"/>
</dbReference>